<feature type="domain" description="Bacterial sugar transferase" evidence="1">
    <location>
        <begin position="3"/>
        <end position="31"/>
    </location>
</feature>
<accession>A0A7V3RGL9</accession>
<dbReference type="Pfam" id="PF02397">
    <property type="entry name" value="Bac_transf"/>
    <property type="match status" value="1"/>
</dbReference>
<dbReference type="InterPro" id="IPR003362">
    <property type="entry name" value="Bact_transf"/>
</dbReference>
<protein>
    <recommendedName>
        <fullName evidence="1">Bacterial sugar transferase domain-containing protein</fullName>
    </recommendedName>
</protein>
<name>A0A7V3RGL9_UNCW3</name>
<proteinExistence type="predicted"/>
<comment type="caution">
    <text evidence="2">The sequence shown here is derived from an EMBL/GenBank/DDBJ whole genome shotgun (WGS) entry which is preliminary data.</text>
</comment>
<evidence type="ECO:0000313" key="2">
    <source>
        <dbReference type="EMBL" id="HGE77804.1"/>
    </source>
</evidence>
<organism evidence="2">
    <name type="scientific">candidate division WOR-3 bacterium</name>
    <dbReference type="NCBI Taxonomy" id="2052148"/>
    <lineage>
        <taxon>Bacteria</taxon>
        <taxon>Bacteria division WOR-3</taxon>
    </lineage>
</organism>
<dbReference type="EMBL" id="DTOZ01000057">
    <property type="protein sequence ID" value="HGE77804.1"/>
    <property type="molecule type" value="Genomic_DNA"/>
</dbReference>
<evidence type="ECO:0000259" key="1">
    <source>
        <dbReference type="Pfam" id="PF02397"/>
    </source>
</evidence>
<dbReference type="AlphaFoldDB" id="A0A7V3RGL9"/>
<reference evidence="2" key="1">
    <citation type="journal article" date="2020" name="mSystems">
        <title>Genome- and Community-Level Interaction Insights into Carbon Utilization and Element Cycling Functions of Hydrothermarchaeota in Hydrothermal Sediment.</title>
        <authorList>
            <person name="Zhou Z."/>
            <person name="Liu Y."/>
            <person name="Xu W."/>
            <person name="Pan J."/>
            <person name="Luo Z.H."/>
            <person name="Li M."/>
        </authorList>
    </citation>
    <scope>NUCLEOTIDE SEQUENCE [LARGE SCALE GENOMIC DNA]</scope>
    <source>
        <strain evidence="2">SpSt-961</strain>
    </source>
</reference>
<gene>
    <name evidence="2" type="ORF">ENX68_02230</name>
</gene>
<sequence>MVKLQYDLYYIKHWSPWLDMVILLKTFVDTFTFQGRA</sequence>